<feature type="region of interest" description="Disordered" evidence="1">
    <location>
        <begin position="139"/>
        <end position="165"/>
    </location>
</feature>
<protein>
    <submittedName>
        <fullName evidence="2">Uncharacterized protein</fullName>
    </submittedName>
</protein>
<feature type="compositionally biased region" description="Polar residues" evidence="1">
    <location>
        <begin position="1"/>
        <end position="15"/>
    </location>
</feature>
<dbReference type="PANTHER" id="PTHR37540">
    <property type="entry name" value="TRANSCRIPTION FACTOR (ACR-2), PUTATIVE-RELATED-RELATED"/>
    <property type="match status" value="1"/>
</dbReference>
<sequence>MEEAKSSTPDGQASSVPPVAKMELRISKPSPSTGRQLGTGKGAQTAKPQRARRRAPVNQENKGQKQSFFFVDSGSSTREKRAHVMRHHIQEKRKQTKTATNLDQQDGKAGRYLPWRKKQIKEDEDRYASEEPFVSSGVKPVSSLVSHRSPDGLSPGLQDALSSSRRDPFDSFPLILEPDDYQLTDLWTSKLAYWSGQNNHMKNVVFRAAMGHPVAFQAVILCYCARWRSRLSGLSYDPAVETRVQTIEHAVSDAIKEPLRMDEDYVAMALTGLSLQEQRFGQKRRAEQFADNAAQIIRSRTGVSRIVEVLLHYVRSVSAPPDTVIDADGMRWLVVFLRNAEWVMADQSRDQFLALVPQRRDAFQFESPLYPLLAAGPHPTQVPLDHRIYVMQSTPTQDMCRTAALIYITTALCDFRHSPSRTARFIDQTISHVKERGLDRYPACESFLWLLMEELYDPDLRDPKRAWSTVELLRMHKVLSPSLQFHFSELLMSFLMLNKPLRGIDAFEEELLRPVP</sequence>
<dbReference type="EMBL" id="JAVDPF010000038">
    <property type="protein sequence ID" value="KAL1868590.1"/>
    <property type="molecule type" value="Genomic_DNA"/>
</dbReference>
<accession>A0ABR3WYY0</accession>
<feature type="compositionally biased region" description="Basic residues" evidence="1">
    <location>
        <begin position="80"/>
        <end position="96"/>
    </location>
</feature>
<dbReference type="PANTHER" id="PTHR37540:SF10">
    <property type="entry name" value="SIGMA-70 REGION 2 FAMILY PROTEIN"/>
    <property type="match status" value="1"/>
</dbReference>
<reference evidence="2 3" key="1">
    <citation type="journal article" date="2024" name="IMA Fungus">
        <title>IMA Genome - F19 : A genome assembly and annotation guide to empower mycologists, including annotated draft genome sequences of Ceratocystis pirilliformis, Diaporthe australafricana, Fusarium ophioides, Paecilomyces lecythidis, and Sporothrix stenoceras.</title>
        <authorList>
            <person name="Aylward J."/>
            <person name="Wilson A.M."/>
            <person name="Visagie C.M."/>
            <person name="Spraker J."/>
            <person name="Barnes I."/>
            <person name="Buitendag C."/>
            <person name="Ceriani C."/>
            <person name="Del Mar Angel L."/>
            <person name="du Plessis D."/>
            <person name="Fuchs T."/>
            <person name="Gasser K."/>
            <person name="Kramer D."/>
            <person name="Li W."/>
            <person name="Munsamy K."/>
            <person name="Piso A."/>
            <person name="Price J.L."/>
            <person name="Sonnekus B."/>
            <person name="Thomas C."/>
            <person name="van der Nest A."/>
            <person name="van Dijk A."/>
            <person name="van Heerden A."/>
            <person name="van Vuuren N."/>
            <person name="Yilmaz N."/>
            <person name="Duong T.A."/>
            <person name="van der Merwe N.A."/>
            <person name="Wingfield M.J."/>
            <person name="Wingfield B.D."/>
        </authorList>
    </citation>
    <scope>NUCLEOTIDE SEQUENCE [LARGE SCALE GENOMIC DNA]</scope>
    <source>
        <strain evidence="2 3">CMW 18167</strain>
    </source>
</reference>
<comment type="caution">
    <text evidence="2">The sequence shown here is derived from an EMBL/GenBank/DDBJ whole genome shotgun (WGS) entry which is preliminary data.</text>
</comment>
<dbReference type="Proteomes" id="UP001583193">
    <property type="component" value="Unassembled WGS sequence"/>
</dbReference>
<gene>
    <name evidence="2" type="ORF">Plec18167_008181</name>
</gene>
<keyword evidence="3" id="KW-1185">Reference proteome</keyword>
<feature type="compositionally biased region" description="Polar residues" evidence="1">
    <location>
        <begin position="58"/>
        <end position="67"/>
    </location>
</feature>
<evidence type="ECO:0000313" key="2">
    <source>
        <dbReference type="EMBL" id="KAL1868590.1"/>
    </source>
</evidence>
<evidence type="ECO:0000313" key="3">
    <source>
        <dbReference type="Proteomes" id="UP001583193"/>
    </source>
</evidence>
<name>A0ABR3WYY0_9EURO</name>
<organism evidence="2 3">
    <name type="scientific">Paecilomyces lecythidis</name>
    <dbReference type="NCBI Taxonomy" id="3004212"/>
    <lineage>
        <taxon>Eukaryota</taxon>
        <taxon>Fungi</taxon>
        <taxon>Dikarya</taxon>
        <taxon>Ascomycota</taxon>
        <taxon>Pezizomycotina</taxon>
        <taxon>Eurotiomycetes</taxon>
        <taxon>Eurotiomycetidae</taxon>
        <taxon>Eurotiales</taxon>
        <taxon>Thermoascaceae</taxon>
        <taxon>Paecilomyces</taxon>
    </lineage>
</organism>
<proteinExistence type="predicted"/>
<evidence type="ECO:0000256" key="1">
    <source>
        <dbReference type="SAM" id="MobiDB-lite"/>
    </source>
</evidence>
<feature type="region of interest" description="Disordered" evidence="1">
    <location>
        <begin position="1"/>
        <end position="117"/>
    </location>
</feature>